<gene>
    <name evidence="1" type="ORF">SAMN02745157_1623</name>
</gene>
<protein>
    <submittedName>
        <fullName evidence="1">Uncharacterized protein</fullName>
    </submittedName>
</protein>
<dbReference type="OrthoDB" id="3882213at2"/>
<dbReference type="Proteomes" id="UP000184485">
    <property type="component" value="Unassembled WGS sequence"/>
</dbReference>
<organism evidence="1 2">
    <name type="scientific">Kaistia soli DSM 19436</name>
    <dbReference type="NCBI Taxonomy" id="1122133"/>
    <lineage>
        <taxon>Bacteria</taxon>
        <taxon>Pseudomonadati</taxon>
        <taxon>Pseudomonadota</taxon>
        <taxon>Alphaproteobacteria</taxon>
        <taxon>Hyphomicrobiales</taxon>
        <taxon>Kaistiaceae</taxon>
        <taxon>Kaistia</taxon>
    </lineage>
</organism>
<dbReference type="EMBL" id="FQUP01000001">
    <property type="protein sequence ID" value="SHF09432.1"/>
    <property type="molecule type" value="Genomic_DNA"/>
</dbReference>
<proteinExistence type="predicted"/>
<dbReference type="RefSeq" id="WP_073052166.1">
    <property type="nucleotide sequence ID" value="NZ_FQUP01000001.1"/>
</dbReference>
<name>A0A1M4YVB5_9HYPH</name>
<evidence type="ECO:0000313" key="2">
    <source>
        <dbReference type="Proteomes" id="UP000184485"/>
    </source>
</evidence>
<evidence type="ECO:0000313" key="1">
    <source>
        <dbReference type="EMBL" id="SHF09432.1"/>
    </source>
</evidence>
<reference evidence="1 2" key="1">
    <citation type="submission" date="2016-11" db="EMBL/GenBank/DDBJ databases">
        <authorList>
            <person name="Jaros S."/>
            <person name="Januszkiewicz K."/>
            <person name="Wedrychowicz H."/>
        </authorList>
    </citation>
    <scope>NUCLEOTIDE SEQUENCE [LARGE SCALE GENOMIC DNA]</scope>
    <source>
        <strain evidence="1 2">DSM 19436</strain>
    </source>
</reference>
<dbReference type="AlphaFoldDB" id="A0A1M4YVB5"/>
<accession>A0A1M4YVB5</accession>
<keyword evidence="2" id="KW-1185">Reference proteome</keyword>
<sequence length="986" mass="109713">MTQNRISLRKYIRFQLEQMSASNEHHRFEDLAYELSRLRIASNVVRSTGPVQAGGDQGRDFETFRTYLGRSAIGSSSFVARASNETIAFACTLNKAIESKVKSDLAAIFGGGDRPDAVTYLCVPDIPVAMRHKLLDHCRDQYGAKLTLLDGQTISDMLSDPDTFWIAEEFLSVPAELFPPVVVDEEYQKLKEKWLTEPLDGGPSNLAEFLEIKRGMRRATFEENARPDLDGWIRRMEPLKAIPGLRRKVVYEIAVATLRGKGFLDAKDAALAEYFSTLPIEAPLEDIEDIVYLASYTSSARAHGHLSRANHEVEGWIDEAAKAVDRGLQLHTAQSSQFRLLSLRGHVEILAFWHQGATEAAGKAISTWNLAADIAKEDPLSDASTLADIIMIIAPALGSRGDFQDLTDKIDMLVSEREGKVAAGDLARGRAVAFAESGQLLLAIDQLQRAKENWFSAETLKGSVLAMLLLSQWYAELHLPHAARYHASMALYTIVRADDDGLGEMSVRSGFALAATFFLAGEMLSYLSCVGHVLPMHSSYRVDPDDAELHDDFARAIAQGAVILATASVVAPEIVQRARSIVVGWNVDEAYKDAMDTATKSPPWFGMSHDEVITKLRAEIGQDIVNDVLGEVRITWKALGLNWTILAPRRLRRRAEALAATLQIVLADLASTDLVVIPSAVELRLQLGSAQWDTRHEPNNDKLSWILSLPTDDDKSNDPKVLDREARSSLAFVMQTLRQVSALPNEMLMKAFEARMERGLWKKVGFVRPPGHLMEEARAMADHERDAGPLTVAEPRPSIEPLEHQLMVGPQGDAVLYSKTKAMEMIANRYAKLGPYAARVMPGLMRDPKIRAMLQAEHDRGIRDWELITIILNIALNQSVRADPARVRVDGMDAYRSQLAAESQVLLSGGGPPFDPAWLKSEDWPMHVRTFIMAVTNSWGLVSNRQTPNIDAFRTLLERRFHHLDDDLPHDNWFGWFSPAQADREP</sequence>